<name>A0ABR9UUU4_9CHRO</name>
<dbReference type="Proteomes" id="UP000651156">
    <property type="component" value="Unassembled WGS sequence"/>
</dbReference>
<keyword evidence="2" id="KW-1185">Reference proteome</keyword>
<comment type="caution">
    <text evidence="1">The sequence shown here is derived from an EMBL/GenBank/DDBJ whole genome shotgun (WGS) entry which is preliminary data.</text>
</comment>
<dbReference type="EMBL" id="JADEWN010000045">
    <property type="protein sequence ID" value="MBE9192051.1"/>
    <property type="molecule type" value="Genomic_DNA"/>
</dbReference>
<proteinExistence type="predicted"/>
<organism evidence="1 2">
    <name type="scientific">Gloeocapsopsis crepidinum LEGE 06123</name>
    <dbReference type="NCBI Taxonomy" id="588587"/>
    <lineage>
        <taxon>Bacteria</taxon>
        <taxon>Bacillati</taxon>
        <taxon>Cyanobacteriota</taxon>
        <taxon>Cyanophyceae</taxon>
        <taxon>Oscillatoriophycideae</taxon>
        <taxon>Chroococcales</taxon>
        <taxon>Chroococcaceae</taxon>
        <taxon>Gloeocapsopsis</taxon>
    </lineage>
</organism>
<dbReference type="RefSeq" id="WP_193933469.1">
    <property type="nucleotide sequence ID" value="NZ_CAWPMZ010000078.1"/>
</dbReference>
<evidence type="ECO:0000313" key="2">
    <source>
        <dbReference type="Proteomes" id="UP000651156"/>
    </source>
</evidence>
<reference evidence="1 2" key="1">
    <citation type="submission" date="2020-10" db="EMBL/GenBank/DDBJ databases">
        <authorList>
            <person name="Castelo-Branco R."/>
            <person name="Eusebio N."/>
            <person name="Adriana R."/>
            <person name="Vieira A."/>
            <person name="Brugerolle De Fraissinette N."/>
            <person name="Rezende De Castro R."/>
            <person name="Schneider M.P."/>
            <person name="Vasconcelos V."/>
            <person name="Leao P.N."/>
        </authorList>
    </citation>
    <scope>NUCLEOTIDE SEQUENCE [LARGE SCALE GENOMIC DNA]</scope>
    <source>
        <strain evidence="1 2">LEGE 06123</strain>
    </source>
</reference>
<protein>
    <submittedName>
        <fullName evidence="1">Uncharacterized protein</fullName>
    </submittedName>
</protein>
<gene>
    <name evidence="1" type="ORF">IQ230_17170</name>
</gene>
<sequence length="105" mass="12100">MRKAILLIQSSIAFVLLLLLTLLFIQPAWASVCRNYDDRQICIISIERSAKNYWEYRVAISVDGVTRPVEIYNCRDRLIQQGKKVLPFGDNDPGDLSCSLLKNRR</sequence>
<evidence type="ECO:0000313" key="1">
    <source>
        <dbReference type="EMBL" id="MBE9192051.1"/>
    </source>
</evidence>
<accession>A0ABR9UUU4</accession>